<organism evidence="10 11">
    <name type="scientific">Byssothecium circinans</name>
    <dbReference type="NCBI Taxonomy" id="147558"/>
    <lineage>
        <taxon>Eukaryota</taxon>
        <taxon>Fungi</taxon>
        <taxon>Dikarya</taxon>
        <taxon>Ascomycota</taxon>
        <taxon>Pezizomycotina</taxon>
        <taxon>Dothideomycetes</taxon>
        <taxon>Pleosporomycetidae</taxon>
        <taxon>Pleosporales</taxon>
        <taxon>Massarineae</taxon>
        <taxon>Massarinaceae</taxon>
        <taxon>Byssothecium</taxon>
    </lineage>
</organism>
<dbReference type="GO" id="GO:0098552">
    <property type="term" value="C:side of membrane"/>
    <property type="evidence" value="ECO:0007669"/>
    <property type="project" value="UniProtKB-KW"/>
</dbReference>
<keyword evidence="5" id="KW-0325">Glycoprotein</keyword>
<keyword evidence="5" id="KW-0336">GPI-anchor</keyword>
<reference evidence="10" key="1">
    <citation type="journal article" date="2020" name="Stud. Mycol.">
        <title>101 Dothideomycetes genomes: a test case for predicting lifestyles and emergence of pathogens.</title>
        <authorList>
            <person name="Haridas S."/>
            <person name="Albert R."/>
            <person name="Binder M."/>
            <person name="Bloem J."/>
            <person name="Labutti K."/>
            <person name="Salamov A."/>
            <person name="Andreopoulos B."/>
            <person name="Baker S."/>
            <person name="Barry K."/>
            <person name="Bills G."/>
            <person name="Bluhm B."/>
            <person name="Cannon C."/>
            <person name="Castanera R."/>
            <person name="Culley D."/>
            <person name="Daum C."/>
            <person name="Ezra D."/>
            <person name="Gonzalez J."/>
            <person name="Henrissat B."/>
            <person name="Kuo A."/>
            <person name="Liang C."/>
            <person name="Lipzen A."/>
            <person name="Lutzoni F."/>
            <person name="Magnuson J."/>
            <person name="Mondo S."/>
            <person name="Nolan M."/>
            <person name="Ohm R."/>
            <person name="Pangilinan J."/>
            <person name="Park H.-J."/>
            <person name="Ramirez L."/>
            <person name="Alfaro M."/>
            <person name="Sun H."/>
            <person name="Tritt A."/>
            <person name="Yoshinaga Y."/>
            <person name="Zwiers L.-H."/>
            <person name="Turgeon B."/>
            <person name="Goodwin S."/>
            <person name="Spatafora J."/>
            <person name="Crous P."/>
            <person name="Grigoriev I."/>
        </authorList>
    </citation>
    <scope>NUCLEOTIDE SEQUENCE</scope>
    <source>
        <strain evidence="10">CBS 675.92</strain>
    </source>
</reference>
<evidence type="ECO:0000256" key="5">
    <source>
        <dbReference type="ARBA" id="ARBA00022622"/>
    </source>
</evidence>
<evidence type="ECO:0000313" key="10">
    <source>
        <dbReference type="EMBL" id="KAF1960814.1"/>
    </source>
</evidence>
<dbReference type="Pfam" id="PF05730">
    <property type="entry name" value="CFEM"/>
    <property type="match status" value="1"/>
</dbReference>
<evidence type="ECO:0000256" key="3">
    <source>
        <dbReference type="ARBA" id="ARBA00010031"/>
    </source>
</evidence>
<name>A0A6A5U810_9PLEO</name>
<evidence type="ECO:0000259" key="9">
    <source>
        <dbReference type="Pfam" id="PF05730"/>
    </source>
</evidence>
<feature type="domain" description="CFEM" evidence="9">
    <location>
        <begin position="117"/>
        <end position="164"/>
    </location>
</feature>
<gene>
    <name evidence="10" type="ORF">CC80DRAFT_264607</name>
</gene>
<evidence type="ECO:0000313" key="11">
    <source>
        <dbReference type="Proteomes" id="UP000800035"/>
    </source>
</evidence>
<comment type="subcellular location">
    <subcellularLocation>
        <location evidence="1">Membrane</location>
        <topology evidence="1">Lipid-anchor</topology>
        <topology evidence="1">GPI-anchor</topology>
    </subcellularLocation>
    <subcellularLocation>
        <location evidence="2">Secreted</location>
    </subcellularLocation>
</comment>
<protein>
    <recommendedName>
        <fullName evidence="9">CFEM domain-containing protein</fullName>
    </recommendedName>
</protein>
<dbReference type="Proteomes" id="UP000800035">
    <property type="component" value="Unassembled WGS sequence"/>
</dbReference>
<evidence type="ECO:0000256" key="6">
    <source>
        <dbReference type="ARBA" id="ARBA00022729"/>
    </source>
</evidence>
<keyword evidence="11" id="KW-1185">Reference proteome</keyword>
<evidence type="ECO:0000256" key="8">
    <source>
        <dbReference type="ARBA" id="ARBA00023288"/>
    </source>
</evidence>
<evidence type="ECO:0000256" key="1">
    <source>
        <dbReference type="ARBA" id="ARBA00004589"/>
    </source>
</evidence>
<evidence type="ECO:0000256" key="2">
    <source>
        <dbReference type="ARBA" id="ARBA00004613"/>
    </source>
</evidence>
<keyword evidence="6" id="KW-0732">Signal</keyword>
<accession>A0A6A5U810</accession>
<evidence type="ECO:0000256" key="4">
    <source>
        <dbReference type="ARBA" id="ARBA00022525"/>
    </source>
</evidence>
<keyword evidence="4" id="KW-0964">Secreted</keyword>
<dbReference type="AlphaFoldDB" id="A0A6A5U810"/>
<comment type="similarity">
    <text evidence="3">Belongs to the RBT5 family.</text>
</comment>
<evidence type="ECO:0000256" key="7">
    <source>
        <dbReference type="ARBA" id="ARBA00023157"/>
    </source>
</evidence>
<proteinExistence type="inferred from homology"/>
<dbReference type="GO" id="GO:0005576">
    <property type="term" value="C:extracellular region"/>
    <property type="evidence" value="ECO:0007669"/>
    <property type="project" value="UniProtKB-SubCell"/>
</dbReference>
<dbReference type="EMBL" id="ML976982">
    <property type="protein sequence ID" value="KAF1960814.1"/>
    <property type="molecule type" value="Genomic_DNA"/>
</dbReference>
<keyword evidence="8" id="KW-0449">Lipoprotein</keyword>
<sequence length="206" mass="21302">MNEGAMRFGPACAPLALFPSLYLKSPSLILPTNHTRLGDFYFLFAEAWILTVRMRSILAVCVFGMGVVAVVPPVASGQAIPSVRANSTSIPAVPNAAATGKAATGEVASVVSKAVVAMGVCPQQCWDESAAEADCDPNTDDDCLCGPFFDGVTSCVSETCSVGENLGKCSRPLSGPRPPGERPALSCSMLTNLAEVLNTLGTACDL</sequence>
<keyword evidence="5" id="KW-0472">Membrane</keyword>
<dbReference type="OrthoDB" id="3785142at2759"/>
<dbReference type="InterPro" id="IPR008427">
    <property type="entry name" value="Extracellular_membr_CFEM_dom"/>
</dbReference>
<keyword evidence="7" id="KW-1015">Disulfide bond</keyword>